<evidence type="ECO:0000313" key="2">
    <source>
        <dbReference type="EMBL" id="HJA08067.1"/>
    </source>
</evidence>
<proteinExistence type="predicted"/>
<dbReference type="GO" id="GO:0016758">
    <property type="term" value="F:hexosyltransferase activity"/>
    <property type="evidence" value="ECO:0007669"/>
    <property type="project" value="UniProtKB-ARBA"/>
</dbReference>
<dbReference type="PANTHER" id="PTHR22916:SF67">
    <property type="entry name" value="COLANIC ACID BIOSYNTHESIS GLYCOSYL TRANSFERASE WCAE-RELATED"/>
    <property type="match status" value="1"/>
</dbReference>
<protein>
    <submittedName>
        <fullName evidence="2">Glycosyltransferase</fullName>
    </submittedName>
</protein>
<evidence type="ECO:0000259" key="1">
    <source>
        <dbReference type="Pfam" id="PF00535"/>
    </source>
</evidence>
<dbReference type="AlphaFoldDB" id="A0A9D2HCT9"/>
<dbReference type="InterPro" id="IPR029044">
    <property type="entry name" value="Nucleotide-diphossugar_trans"/>
</dbReference>
<reference evidence="2" key="2">
    <citation type="submission" date="2021-04" db="EMBL/GenBank/DDBJ databases">
        <authorList>
            <person name="Gilroy R."/>
        </authorList>
    </citation>
    <scope>NUCLEOTIDE SEQUENCE</scope>
    <source>
        <strain evidence="2">CHK186-16707</strain>
    </source>
</reference>
<dbReference type="Pfam" id="PF00535">
    <property type="entry name" value="Glycos_transf_2"/>
    <property type="match status" value="1"/>
</dbReference>
<feature type="domain" description="Glycosyltransferase 2-like" evidence="1">
    <location>
        <begin position="21"/>
        <end position="133"/>
    </location>
</feature>
<accession>A0A9D2HCT9</accession>
<evidence type="ECO:0000313" key="3">
    <source>
        <dbReference type="Proteomes" id="UP000824225"/>
    </source>
</evidence>
<dbReference type="EMBL" id="DXAN01000004">
    <property type="protein sequence ID" value="HJA08067.1"/>
    <property type="molecule type" value="Genomic_DNA"/>
</dbReference>
<gene>
    <name evidence="2" type="ORF">H9962_02580</name>
</gene>
<dbReference type="PANTHER" id="PTHR22916">
    <property type="entry name" value="GLYCOSYLTRANSFERASE"/>
    <property type="match status" value="1"/>
</dbReference>
<dbReference type="CDD" id="cd06433">
    <property type="entry name" value="GT_2_WfgS_like"/>
    <property type="match status" value="1"/>
</dbReference>
<dbReference type="SUPFAM" id="SSF53448">
    <property type="entry name" value="Nucleotide-diphospho-sugar transferases"/>
    <property type="match status" value="1"/>
</dbReference>
<dbReference type="Gene3D" id="3.90.550.10">
    <property type="entry name" value="Spore Coat Polysaccharide Biosynthesis Protein SpsA, Chain A"/>
    <property type="match status" value="1"/>
</dbReference>
<sequence length="312" mass="35888">MDTPRVTVVTVVRNLVEAKRVDMFRQCVESVRGQSWPAVEHLIIDGASTDGTVNILEQYARQGTLTYRSAPDRGIYDAMNAGLELAGGEFVTFLNSDDFYHDSHFLEVSVQTLLQTGADCSYAPVRMISETGQISEREPYFGACLLYQPICHQTMVYKADILHHYPFHLNFSIAADYEQILRLLLDGRHFCKVPLCGATFRAGGWSVRDISRGNADIALVHLSLYPAWGMSPKQCEQLSESHYIPYSVFQTMLAAIFPEHRPLFKQWRRKEARRQIRHWFLTWKYREGRRSIRILGIWLSRRRQPASSPDKV</sequence>
<name>A0A9D2HCT9_9BACT</name>
<organism evidence="2 3">
    <name type="scientific">Candidatus Mailhella merdigallinarum</name>
    <dbReference type="NCBI Taxonomy" id="2838658"/>
    <lineage>
        <taxon>Bacteria</taxon>
        <taxon>Pseudomonadati</taxon>
        <taxon>Thermodesulfobacteriota</taxon>
        <taxon>Desulfovibrionia</taxon>
        <taxon>Desulfovibrionales</taxon>
        <taxon>Desulfovibrionaceae</taxon>
        <taxon>Mailhella</taxon>
    </lineage>
</organism>
<reference evidence="2" key="1">
    <citation type="journal article" date="2021" name="PeerJ">
        <title>Extensive microbial diversity within the chicken gut microbiome revealed by metagenomics and culture.</title>
        <authorList>
            <person name="Gilroy R."/>
            <person name="Ravi A."/>
            <person name="Getino M."/>
            <person name="Pursley I."/>
            <person name="Horton D.L."/>
            <person name="Alikhan N.F."/>
            <person name="Baker D."/>
            <person name="Gharbi K."/>
            <person name="Hall N."/>
            <person name="Watson M."/>
            <person name="Adriaenssens E.M."/>
            <person name="Foster-Nyarko E."/>
            <person name="Jarju S."/>
            <person name="Secka A."/>
            <person name="Antonio M."/>
            <person name="Oren A."/>
            <person name="Chaudhuri R.R."/>
            <person name="La Ragione R."/>
            <person name="Hildebrand F."/>
            <person name="Pallen M.J."/>
        </authorList>
    </citation>
    <scope>NUCLEOTIDE SEQUENCE</scope>
    <source>
        <strain evidence="2">CHK186-16707</strain>
    </source>
</reference>
<dbReference type="Proteomes" id="UP000824225">
    <property type="component" value="Unassembled WGS sequence"/>
</dbReference>
<comment type="caution">
    <text evidence="2">The sequence shown here is derived from an EMBL/GenBank/DDBJ whole genome shotgun (WGS) entry which is preliminary data.</text>
</comment>
<dbReference type="InterPro" id="IPR001173">
    <property type="entry name" value="Glyco_trans_2-like"/>
</dbReference>